<dbReference type="SUPFAM" id="SSF56112">
    <property type="entry name" value="Protein kinase-like (PK-like)"/>
    <property type="match status" value="1"/>
</dbReference>
<dbReference type="Proteomes" id="UP000030661">
    <property type="component" value="Unassembled WGS sequence"/>
</dbReference>
<evidence type="ECO:0000313" key="1">
    <source>
        <dbReference type="EMBL" id="GAK59085.1"/>
    </source>
</evidence>
<evidence type="ECO:0008006" key="3">
    <source>
        <dbReference type="Google" id="ProtNLM"/>
    </source>
</evidence>
<dbReference type="Gene3D" id="3.90.1200.10">
    <property type="match status" value="1"/>
</dbReference>
<accession>A0A081C3D0</accession>
<dbReference type="AlphaFoldDB" id="A0A081C3D0"/>
<dbReference type="STRING" id="1499967.U27_06061"/>
<dbReference type="GO" id="GO:0005737">
    <property type="term" value="C:cytoplasm"/>
    <property type="evidence" value="ECO:0007669"/>
    <property type="project" value="TreeGrafter"/>
</dbReference>
<dbReference type="Gene3D" id="3.30.200.20">
    <property type="entry name" value="Phosphorylase Kinase, domain 1"/>
    <property type="match status" value="1"/>
</dbReference>
<dbReference type="PANTHER" id="PTHR22603">
    <property type="entry name" value="CHOLINE/ETHANOALAMINE KINASE"/>
    <property type="match status" value="1"/>
</dbReference>
<dbReference type="Pfam" id="PF01633">
    <property type="entry name" value="Choline_kinase"/>
    <property type="match status" value="1"/>
</dbReference>
<dbReference type="EMBL" id="DF820469">
    <property type="protein sequence ID" value="GAK59085.1"/>
    <property type="molecule type" value="Genomic_DNA"/>
</dbReference>
<dbReference type="GO" id="GO:0004305">
    <property type="term" value="F:ethanolamine kinase activity"/>
    <property type="evidence" value="ECO:0007669"/>
    <property type="project" value="TreeGrafter"/>
</dbReference>
<dbReference type="eggNOG" id="COG0510">
    <property type="taxonomic scope" value="Bacteria"/>
</dbReference>
<reference evidence="1 2" key="1">
    <citation type="journal article" date="2015" name="PeerJ">
        <title>First genomic representation of candidate bacterial phylum KSB3 points to enhanced environmental sensing as a trigger of wastewater bulking.</title>
        <authorList>
            <person name="Sekiguchi Y."/>
            <person name="Ohashi A."/>
            <person name="Parks D.H."/>
            <person name="Yamauchi T."/>
            <person name="Tyson G.W."/>
            <person name="Hugenholtz P."/>
        </authorList>
    </citation>
    <scope>NUCLEOTIDE SEQUENCE [LARGE SCALE GENOMIC DNA]</scope>
</reference>
<keyword evidence="2" id="KW-1185">Reference proteome</keyword>
<dbReference type="HOGENOM" id="CLU_055115_1_1_0"/>
<protein>
    <recommendedName>
        <fullName evidence="3">Choline/ethanolamine kinase</fullName>
    </recommendedName>
</protein>
<gene>
    <name evidence="1" type="ORF">U27_06061</name>
</gene>
<dbReference type="CDD" id="cd05151">
    <property type="entry name" value="ChoK-like"/>
    <property type="match status" value="1"/>
</dbReference>
<organism evidence="1 2">
    <name type="scientific">Vecturithrix granuli</name>
    <dbReference type="NCBI Taxonomy" id="1499967"/>
    <lineage>
        <taxon>Bacteria</taxon>
        <taxon>Candidatus Moduliflexota</taxon>
        <taxon>Candidatus Vecturitrichia</taxon>
        <taxon>Candidatus Vecturitrichales</taxon>
        <taxon>Candidatus Vecturitrichaceae</taxon>
        <taxon>Candidatus Vecturithrix</taxon>
    </lineage>
</organism>
<dbReference type="InterPro" id="IPR011009">
    <property type="entry name" value="Kinase-like_dom_sf"/>
</dbReference>
<dbReference type="PANTHER" id="PTHR22603:SF66">
    <property type="entry name" value="ETHANOLAMINE KINASE"/>
    <property type="match status" value="1"/>
</dbReference>
<name>A0A081C3D0_VECG1</name>
<evidence type="ECO:0000313" key="2">
    <source>
        <dbReference type="Proteomes" id="UP000030661"/>
    </source>
</evidence>
<sequence length="317" mass="36911">MNKLQNLLNVELDEALFLQLMPEWQGAKIAISVLSGGITNKLYRITSERGDVALRIYGDKTELFINRDYEADAIGKMADAGISPKLIKYLPENHVTIVEYITGSYTLKNKDFLNETLREKIVAPIRRIHESKVTLPKLFNPLVEVKKMAKILADLNVTYPEFDIAGTIQSLEQLAQAINIPESGYTASHNDLLAENFILVQDGYEDRYDEPMYIIDWEYAGMAPRYYDLADMFQEVLVPRDVEKSFVEYYCEGKEFDKNLYLIDMFKPFPDIYWFLWSLIQQNISTIAFDFYNYGRVKYENAQQNLQFLKHEYSMNI</sequence>
<proteinExistence type="predicted"/>
<dbReference type="GO" id="GO:0006646">
    <property type="term" value="P:phosphatidylethanolamine biosynthetic process"/>
    <property type="evidence" value="ECO:0007669"/>
    <property type="project" value="TreeGrafter"/>
</dbReference>